<dbReference type="EMBL" id="CP006272">
    <property type="protein sequence ID" value="AGZ41493.1"/>
    <property type="molecule type" value="Genomic_DNA"/>
</dbReference>
<proteinExistence type="inferred from homology"/>
<reference evidence="4 5" key="1">
    <citation type="journal article" date="2014" name="J. Biotechnol.">
        <title>Complete genome sequence of the actinobacterium Actinoplanes friuliensis HAG 010964, producer of the lipopeptide antibiotic friulimycin.</title>
        <authorList>
            <person name="Ruckert C."/>
            <person name="Szczepanowski R."/>
            <person name="Albersmeier A."/>
            <person name="Goesmann A."/>
            <person name="Fischer N."/>
            <person name="Steinkamper A."/>
            <person name="Puhler A."/>
            <person name="Biener R."/>
            <person name="Schwartz D."/>
            <person name="Kalinowski J."/>
        </authorList>
    </citation>
    <scope>NUCLEOTIDE SEQUENCE [LARGE SCALE GENOMIC DNA]</scope>
    <source>
        <strain evidence="4 5">DSM 7358</strain>
    </source>
</reference>
<dbReference type="GO" id="GO:0008146">
    <property type="term" value="F:sulfotransferase activity"/>
    <property type="evidence" value="ECO:0007669"/>
    <property type="project" value="InterPro"/>
</dbReference>
<dbReference type="InterPro" id="IPR027417">
    <property type="entry name" value="P-loop_NTPase"/>
</dbReference>
<organism evidence="4 5">
    <name type="scientific">Actinoplanes friuliensis DSM 7358</name>
    <dbReference type="NCBI Taxonomy" id="1246995"/>
    <lineage>
        <taxon>Bacteria</taxon>
        <taxon>Bacillati</taxon>
        <taxon>Actinomycetota</taxon>
        <taxon>Actinomycetes</taxon>
        <taxon>Micromonosporales</taxon>
        <taxon>Micromonosporaceae</taxon>
        <taxon>Actinoplanes</taxon>
    </lineage>
</organism>
<dbReference type="Proteomes" id="UP000017746">
    <property type="component" value="Chromosome"/>
</dbReference>
<evidence type="ECO:0000259" key="3">
    <source>
        <dbReference type="Pfam" id="PF00685"/>
    </source>
</evidence>
<dbReference type="HOGENOM" id="CLU_080989_0_0_11"/>
<gene>
    <name evidence="4" type="ORF">AFR_16055</name>
</gene>
<protein>
    <submittedName>
        <fullName evidence="4">Sulfotransferase</fullName>
    </submittedName>
</protein>
<dbReference type="AlphaFoldDB" id="U5VWX1"/>
<dbReference type="SUPFAM" id="SSF52540">
    <property type="entry name" value="P-loop containing nucleoside triphosphate hydrolases"/>
    <property type="match status" value="1"/>
</dbReference>
<dbReference type="InterPro" id="IPR000863">
    <property type="entry name" value="Sulfotransferase_dom"/>
</dbReference>
<evidence type="ECO:0000256" key="2">
    <source>
        <dbReference type="ARBA" id="ARBA00022679"/>
    </source>
</evidence>
<dbReference type="Gene3D" id="3.40.50.300">
    <property type="entry name" value="P-loop containing nucleotide triphosphate hydrolases"/>
    <property type="match status" value="1"/>
</dbReference>
<dbReference type="Pfam" id="PF00685">
    <property type="entry name" value="Sulfotransfer_1"/>
    <property type="match status" value="1"/>
</dbReference>
<evidence type="ECO:0000256" key="1">
    <source>
        <dbReference type="ARBA" id="ARBA00005771"/>
    </source>
</evidence>
<evidence type="ECO:0000313" key="5">
    <source>
        <dbReference type="Proteomes" id="UP000017746"/>
    </source>
</evidence>
<name>U5VWX1_9ACTN</name>
<dbReference type="STRING" id="1246995.AFR_16055"/>
<dbReference type="KEGG" id="afs:AFR_16055"/>
<evidence type="ECO:0000313" key="4">
    <source>
        <dbReference type="EMBL" id="AGZ41493.1"/>
    </source>
</evidence>
<keyword evidence="2 4" id="KW-0808">Transferase</keyword>
<dbReference type="PANTHER" id="PTHR11783">
    <property type="entry name" value="SULFOTRANSFERASE SULT"/>
    <property type="match status" value="1"/>
</dbReference>
<dbReference type="RefSeq" id="WP_023361566.1">
    <property type="nucleotide sequence ID" value="NC_022657.1"/>
</dbReference>
<dbReference type="OrthoDB" id="9804504at2"/>
<keyword evidence="5" id="KW-1185">Reference proteome</keyword>
<feature type="domain" description="Sulfotransferase" evidence="3">
    <location>
        <begin position="96"/>
        <end position="275"/>
    </location>
</feature>
<sequence length="294" mass="33689">MINRTVTFAKHHTPNSVRVVARRMLLEAHNAKVRMTVPVQAPSAYENVFHCAMRKTASQWIKAMLSDPLVYRHSGLLPYDPRPYKWQHPEPFPSGRIVSSLFLSHKKFQAIPRPERCRAFFVMRDPRDIVVSSYFSTRSSHTPMGDIPRVRKVLLEKPRKEGLLYVISHLTAKGSFKALRSWAVAPEADDIRLFRYEDLTGPDQRAEVDRLLRHCGIVLPPAELDSLLSHYSFSRMRSEKEVAGAISHYRKGEAGDWENHFDDDIHEAFAAATGDLVELLGYPVPSRIPHQRTE</sequence>
<dbReference type="PATRIC" id="fig|1246995.3.peg.3258"/>
<accession>U5VWX1</accession>
<comment type="similarity">
    <text evidence="1">Belongs to the sulfotransferase 1 family.</text>
</comment>
<dbReference type="eggNOG" id="COG0457">
    <property type="taxonomic scope" value="Bacteria"/>
</dbReference>